<sequence>MCRRSCHLSPTVRAGTAAAPAQAFVMGSWIPTGKPARSGHG</sequence>
<evidence type="ECO:0000313" key="1">
    <source>
        <dbReference type="EMBL" id="KWS05838.1"/>
    </source>
</evidence>
<accession>A0A120AHA3</accession>
<reference evidence="1 2" key="1">
    <citation type="journal article" date="2014" name="Genome Announc.">
        <title>Draft Genome Sequence of Lysobacter capsici AZ78, a Bacterium Antagonistic to Plant-Pathogenic Oomycetes.</title>
        <authorList>
            <person name="Puopolo G."/>
            <person name="Sonego P."/>
            <person name="Engelen K."/>
            <person name="Pertot I."/>
        </authorList>
    </citation>
    <scope>NUCLEOTIDE SEQUENCE [LARGE SCALE GENOMIC DNA]</scope>
    <source>
        <strain evidence="1 2">AZ78</strain>
    </source>
</reference>
<comment type="caution">
    <text evidence="1">The sequence shown here is derived from an EMBL/GenBank/DDBJ whole genome shotgun (WGS) entry which is preliminary data.</text>
</comment>
<gene>
    <name evidence="1" type="ORF">AZ78_3391</name>
</gene>
<organism evidence="1 2">
    <name type="scientific">Lysobacter capsici AZ78</name>
    <dbReference type="NCBI Taxonomy" id="1444315"/>
    <lineage>
        <taxon>Bacteria</taxon>
        <taxon>Pseudomonadati</taxon>
        <taxon>Pseudomonadota</taxon>
        <taxon>Gammaproteobacteria</taxon>
        <taxon>Lysobacterales</taxon>
        <taxon>Lysobacteraceae</taxon>
        <taxon>Lysobacter</taxon>
    </lineage>
</organism>
<name>A0A120AHA3_9GAMM</name>
<protein>
    <submittedName>
        <fullName evidence="1">Uncharacterized protein</fullName>
    </submittedName>
</protein>
<dbReference type="EMBL" id="JAJA02000001">
    <property type="protein sequence ID" value="KWS05838.1"/>
    <property type="molecule type" value="Genomic_DNA"/>
</dbReference>
<evidence type="ECO:0000313" key="2">
    <source>
        <dbReference type="Proteomes" id="UP000023435"/>
    </source>
</evidence>
<keyword evidence="2" id="KW-1185">Reference proteome</keyword>
<dbReference type="Proteomes" id="UP000023435">
    <property type="component" value="Unassembled WGS sequence"/>
</dbReference>
<proteinExistence type="predicted"/>
<dbReference type="AlphaFoldDB" id="A0A120AHA3"/>